<keyword evidence="4 8" id="KW-0058">Aromatic hydrocarbons catabolism</keyword>
<comment type="caution">
    <text evidence="10">The sequence shown here is derived from an EMBL/GenBank/DDBJ whole genome shotgun (WGS) entry which is preliminary data.</text>
</comment>
<dbReference type="SUPFAM" id="SSF54593">
    <property type="entry name" value="Glyoxalase/Bleomycin resistance protein/Dihydroxybiphenyl dioxygenase"/>
    <property type="match status" value="1"/>
</dbReference>
<name>A0A1Q4P5B1_SERMA</name>
<evidence type="ECO:0000256" key="1">
    <source>
        <dbReference type="ARBA" id="ARBA00001954"/>
    </source>
</evidence>
<dbReference type="Proteomes" id="UP000185770">
    <property type="component" value="Unassembled WGS sequence"/>
</dbReference>
<dbReference type="InterPro" id="IPR000486">
    <property type="entry name" value="Xdiol_ring_cleave_dOase_1/2"/>
</dbReference>
<dbReference type="InterPro" id="IPR050383">
    <property type="entry name" value="GlyoxalaseI/FosfomycinResist"/>
</dbReference>
<dbReference type="AlphaFoldDB" id="A0A1Q4P5B1"/>
<dbReference type="InterPro" id="IPR004360">
    <property type="entry name" value="Glyas_Fos-R_dOase_dom"/>
</dbReference>
<dbReference type="GO" id="GO:0008198">
    <property type="term" value="F:ferrous iron binding"/>
    <property type="evidence" value="ECO:0007669"/>
    <property type="project" value="InterPro"/>
</dbReference>
<evidence type="ECO:0000256" key="2">
    <source>
        <dbReference type="ARBA" id="ARBA00008784"/>
    </source>
</evidence>
<gene>
    <name evidence="10" type="ORF">BHU62_02585</name>
</gene>
<dbReference type="Gene3D" id="3.10.180.10">
    <property type="entry name" value="2,3-Dihydroxybiphenyl 1,2-Dioxygenase, domain 1"/>
    <property type="match status" value="2"/>
</dbReference>
<accession>A0A1Q4P5B1</accession>
<dbReference type="InterPro" id="IPR037523">
    <property type="entry name" value="VOC_core"/>
</dbReference>
<evidence type="ECO:0000256" key="4">
    <source>
        <dbReference type="ARBA" id="ARBA00022797"/>
    </source>
</evidence>
<keyword evidence="6 8" id="KW-0560">Oxidoreductase</keyword>
<dbReference type="PANTHER" id="PTHR21366">
    <property type="entry name" value="GLYOXALASE FAMILY PROTEIN"/>
    <property type="match status" value="1"/>
</dbReference>
<sequence>MSRIPVTQYDPPFAITRASHLVLTSQDLAASERFYTQVAGMVLTHKDDRRLYLRGLEEACHHSLVITYSKAEPHCERIGLRVFQEKDLAAAKQFLDLQGLENRWAEVPFQGRTLHFTDPVGTPIELCATMPVVPRLHHQVHLYRGGSAQRLDHFQLHTPYVQRAAEFYMTQLGFRASDIYLNEQGLGAAFLQRKGNTQDLVYLHGPGPRLHHFGYTIPDSQEILRACDTAGNMGFGDAVERGPGRHGMGHVLFVYLRDPDGHRLELHNTPYQMIDIELETNLLEADQRQQLLPWGLPPQRKWVAEASTFAGVAIEHPSGGGYPLVLEEYLSRI</sequence>
<evidence type="ECO:0000256" key="5">
    <source>
        <dbReference type="ARBA" id="ARBA00022964"/>
    </source>
</evidence>
<keyword evidence="3" id="KW-0479">Metal-binding</keyword>
<evidence type="ECO:0000313" key="11">
    <source>
        <dbReference type="Proteomes" id="UP000185770"/>
    </source>
</evidence>
<dbReference type="EMBL" id="MJAO01000002">
    <property type="protein sequence ID" value="OKB68372.1"/>
    <property type="molecule type" value="Genomic_DNA"/>
</dbReference>
<keyword evidence="5 8" id="KW-0223">Dioxygenase</keyword>
<protein>
    <recommendedName>
        <fullName evidence="9">VOC domain-containing protein</fullName>
    </recommendedName>
</protein>
<dbReference type="InterPro" id="IPR029068">
    <property type="entry name" value="Glyas_Bleomycin-R_OHBP_Dase"/>
</dbReference>
<evidence type="ECO:0000256" key="6">
    <source>
        <dbReference type="ARBA" id="ARBA00023002"/>
    </source>
</evidence>
<dbReference type="PROSITE" id="PS51819">
    <property type="entry name" value="VOC"/>
    <property type="match status" value="2"/>
</dbReference>
<keyword evidence="7 8" id="KW-0408">Iron</keyword>
<evidence type="ECO:0000256" key="3">
    <source>
        <dbReference type="ARBA" id="ARBA00022723"/>
    </source>
</evidence>
<dbReference type="RefSeq" id="WP_073529017.1">
    <property type="nucleotide sequence ID" value="NZ_MJAO01000002.1"/>
</dbReference>
<feature type="domain" description="VOC" evidence="9">
    <location>
        <begin position="17"/>
        <end position="129"/>
    </location>
</feature>
<evidence type="ECO:0000313" key="10">
    <source>
        <dbReference type="EMBL" id="OKB68372.1"/>
    </source>
</evidence>
<reference evidence="10 11" key="1">
    <citation type="submission" date="2016-09" db="EMBL/GenBank/DDBJ databases">
        <title>Serratia marcescens MSU-97 and epiphytic antimycotic-producing bacteria.</title>
        <authorList>
            <person name="Matilla M.A."/>
        </authorList>
    </citation>
    <scope>NUCLEOTIDE SEQUENCE [LARGE SCALE GENOMIC DNA]</scope>
    <source>
        <strain evidence="10 11">MSU-97</strain>
    </source>
</reference>
<proteinExistence type="inferred from homology"/>
<evidence type="ECO:0000256" key="8">
    <source>
        <dbReference type="RuleBase" id="RU000683"/>
    </source>
</evidence>
<dbReference type="Pfam" id="PF00903">
    <property type="entry name" value="Glyoxalase"/>
    <property type="match status" value="2"/>
</dbReference>
<dbReference type="PROSITE" id="PS00082">
    <property type="entry name" value="EXTRADIOL_DIOXYGENAS"/>
    <property type="match status" value="1"/>
</dbReference>
<comment type="cofactor">
    <cofactor evidence="1 8">
        <name>Fe(2+)</name>
        <dbReference type="ChEBI" id="CHEBI:29033"/>
    </cofactor>
</comment>
<dbReference type="GO" id="GO:0051213">
    <property type="term" value="F:dioxygenase activity"/>
    <property type="evidence" value="ECO:0007669"/>
    <property type="project" value="UniProtKB-KW"/>
</dbReference>
<comment type="similarity">
    <text evidence="2 8">Belongs to the extradiol ring-cleavage dioxygenase family.</text>
</comment>
<organism evidence="10 11">
    <name type="scientific">Serratia marcescens</name>
    <dbReference type="NCBI Taxonomy" id="615"/>
    <lineage>
        <taxon>Bacteria</taxon>
        <taxon>Pseudomonadati</taxon>
        <taxon>Pseudomonadota</taxon>
        <taxon>Gammaproteobacteria</taxon>
        <taxon>Enterobacterales</taxon>
        <taxon>Yersiniaceae</taxon>
        <taxon>Serratia</taxon>
    </lineage>
</organism>
<feature type="domain" description="VOC" evidence="9">
    <location>
        <begin position="150"/>
        <end position="269"/>
    </location>
</feature>
<dbReference type="OrthoDB" id="9804944at2"/>
<evidence type="ECO:0000259" key="9">
    <source>
        <dbReference type="PROSITE" id="PS51819"/>
    </source>
</evidence>
<evidence type="ECO:0000256" key="7">
    <source>
        <dbReference type="ARBA" id="ARBA00023004"/>
    </source>
</evidence>